<feature type="transmembrane region" description="Helical" evidence="2">
    <location>
        <begin position="947"/>
        <end position="970"/>
    </location>
</feature>
<feature type="region of interest" description="Disordered" evidence="1">
    <location>
        <begin position="196"/>
        <end position="268"/>
    </location>
</feature>
<dbReference type="InParanoid" id="A0A3N4LXM4"/>
<evidence type="ECO:0000256" key="2">
    <source>
        <dbReference type="SAM" id="Phobius"/>
    </source>
</evidence>
<keyword evidence="2" id="KW-1133">Transmembrane helix</keyword>
<sequence>MNSTGPSRLTILSRPSSWGSETDGCRSPSDSGSPSCFTLSTVSGGDPLSAITSGTLPFSFSDFPVSPETSTTSSLARMAWKPLELNKDRNGEASGSGIQHSQLPPVPKFPAHLTGKTATQQVKVETGVITYSHSIRSEHPNILDTPSPSDVEPLPKTYYVPPKPIQTQWQYPIGIALGSATMHPDFATRETLHTDIIPGKTAPPRFPDTLHTDIIPGKTVPPKFPKLDSPAAESFYQGSNAPTQQSGSSTPQTQATAISTPHTQGTVTVNSTPLAQATKQYDSPDFRFGFSSQPAPSAGTGSAMGSPPPPIHIRSPPRNISEEWHPPPQTPTRSLSLSARPSAMPQLPTSMNQVQSVHSHSASTQSQTPSHTRSDSTSSTTGLITTPGRTRSFSGNRPSPFKLNPGNQVYPGPPGTKSELSHRVSASKFSDDGDGDGNDNYGADLAKKGWIVHFAVPLTLCLLFLCGLISAALHHILYGQLHGTSPSREFQQWHTRAGVAISVFTVVCWAGCVAICYKQNVWSTLTQKNVKISGIDALWGLVHNPSLFLVREAWRKSTVAMGLGVIMWILPLTTIFVPGALTIRPSTHDSSQGCLVPTFTPASADQSLLSPAEMDRLLGSMPTKDLPLTSFRSGSVFLTAAVKRVATTAAFSGHLPDYPLPEGCGNQGNCSYTTSFTAPGYKCDFVTAEDARKNGPWGPVGFDYIFAPSSGGMNFYSTKADNRTKSPALANSTDIDITSEEMFGFGSFWVAFRSLGVEFTNADPSLLLDPTKAKKEMYKDQIFQCSDYVVSYDNVKFNYVNGRMTVQLSNAADQGIRYITPVDYTQYSKNNGTDVTNAAIFSRVAHAFTLSILIGDMVIAKSELSSTSQILGTELVDQSRFFGSTNGTGIDDQFALPRADLKSKLEELHRNVTLSLLSEPRLMGTFYTSAACESTTNGLIYNYSSSVLLITYGLACFFTTIAIIVGVIALRANGFAADFSFSRILCTTRNPTLDNTTRGESCLGTVTERVRRQELRFGEIWIKGSRKNREKRGLGVVREEDDVDLEEGSYKRYGVNVGHAAFGVPSEVMSLRKGRGYA</sequence>
<feature type="compositionally biased region" description="Polar residues" evidence="1">
    <location>
        <begin position="347"/>
        <end position="367"/>
    </location>
</feature>
<feature type="region of interest" description="Disordered" evidence="1">
    <location>
        <begin position="1"/>
        <end position="38"/>
    </location>
</feature>
<keyword evidence="4" id="KW-1185">Reference proteome</keyword>
<name>A0A3N4LXM4_9PEZI</name>
<dbReference type="OrthoDB" id="5340195at2759"/>
<keyword evidence="2" id="KW-0812">Transmembrane</keyword>
<feature type="compositionally biased region" description="Polar residues" evidence="1">
    <location>
        <begin position="382"/>
        <end position="397"/>
    </location>
</feature>
<feature type="compositionally biased region" description="Polar residues" evidence="1">
    <location>
        <begin position="28"/>
        <end position="38"/>
    </location>
</feature>
<gene>
    <name evidence="3" type="ORF">L211DRAFT_846389</name>
</gene>
<dbReference type="EMBL" id="ML121531">
    <property type="protein sequence ID" value="RPB27633.1"/>
    <property type="molecule type" value="Genomic_DNA"/>
</dbReference>
<feature type="transmembrane region" description="Helical" evidence="2">
    <location>
        <begin position="497"/>
        <end position="517"/>
    </location>
</feature>
<protein>
    <submittedName>
        <fullName evidence="3">Uncharacterized protein</fullName>
    </submittedName>
</protein>
<dbReference type="PANTHER" id="PTHR35041">
    <property type="entry name" value="MEDIATOR OF RNA POLYMERASE II TRANSCRIPTION SUBUNIT 1"/>
    <property type="match status" value="1"/>
</dbReference>
<reference evidence="3 4" key="1">
    <citation type="journal article" date="2018" name="Nat. Ecol. Evol.">
        <title>Pezizomycetes genomes reveal the molecular basis of ectomycorrhizal truffle lifestyle.</title>
        <authorList>
            <person name="Murat C."/>
            <person name="Payen T."/>
            <person name="Noel B."/>
            <person name="Kuo A."/>
            <person name="Morin E."/>
            <person name="Chen J."/>
            <person name="Kohler A."/>
            <person name="Krizsan K."/>
            <person name="Balestrini R."/>
            <person name="Da Silva C."/>
            <person name="Montanini B."/>
            <person name="Hainaut M."/>
            <person name="Levati E."/>
            <person name="Barry K.W."/>
            <person name="Belfiori B."/>
            <person name="Cichocki N."/>
            <person name="Clum A."/>
            <person name="Dockter R.B."/>
            <person name="Fauchery L."/>
            <person name="Guy J."/>
            <person name="Iotti M."/>
            <person name="Le Tacon F."/>
            <person name="Lindquist E.A."/>
            <person name="Lipzen A."/>
            <person name="Malagnac F."/>
            <person name="Mello A."/>
            <person name="Molinier V."/>
            <person name="Miyauchi S."/>
            <person name="Poulain J."/>
            <person name="Riccioni C."/>
            <person name="Rubini A."/>
            <person name="Sitrit Y."/>
            <person name="Splivallo R."/>
            <person name="Traeger S."/>
            <person name="Wang M."/>
            <person name="Zifcakova L."/>
            <person name="Wipf D."/>
            <person name="Zambonelli A."/>
            <person name="Paolocci F."/>
            <person name="Nowrousian M."/>
            <person name="Ottonello S."/>
            <person name="Baldrian P."/>
            <person name="Spatafora J.W."/>
            <person name="Henrissat B."/>
            <person name="Nagy L.G."/>
            <person name="Aury J.M."/>
            <person name="Wincker P."/>
            <person name="Grigoriev I.V."/>
            <person name="Bonfante P."/>
            <person name="Martin F.M."/>
        </authorList>
    </citation>
    <scope>NUCLEOTIDE SEQUENCE [LARGE SCALE GENOMIC DNA]</scope>
    <source>
        <strain evidence="3 4">ATCC MYA-4762</strain>
    </source>
</reference>
<evidence type="ECO:0000313" key="3">
    <source>
        <dbReference type="EMBL" id="RPB27633.1"/>
    </source>
</evidence>
<feature type="compositionally biased region" description="Low complexity" evidence="1">
    <location>
        <begin position="241"/>
        <end position="257"/>
    </location>
</feature>
<evidence type="ECO:0000313" key="4">
    <source>
        <dbReference type="Proteomes" id="UP000267821"/>
    </source>
</evidence>
<dbReference type="STRING" id="1051890.A0A3N4LXM4"/>
<feature type="compositionally biased region" description="Polar residues" evidence="1">
    <location>
        <begin position="258"/>
        <end position="268"/>
    </location>
</feature>
<feature type="compositionally biased region" description="Low complexity" evidence="1">
    <location>
        <begin position="368"/>
        <end position="381"/>
    </location>
</feature>
<keyword evidence="2" id="KW-0472">Membrane</keyword>
<dbReference type="Proteomes" id="UP000267821">
    <property type="component" value="Unassembled WGS sequence"/>
</dbReference>
<dbReference type="AlphaFoldDB" id="A0A3N4LXM4"/>
<feature type="transmembrane region" description="Helical" evidence="2">
    <location>
        <begin position="559"/>
        <end position="581"/>
    </location>
</feature>
<organism evidence="3 4">
    <name type="scientific">Terfezia boudieri ATCC MYA-4762</name>
    <dbReference type="NCBI Taxonomy" id="1051890"/>
    <lineage>
        <taxon>Eukaryota</taxon>
        <taxon>Fungi</taxon>
        <taxon>Dikarya</taxon>
        <taxon>Ascomycota</taxon>
        <taxon>Pezizomycotina</taxon>
        <taxon>Pezizomycetes</taxon>
        <taxon>Pezizales</taxon>
        <taxon>Pezizaceae</taxon>
        <taxon>Terfezia</taxon>
    </lineage>
</organism>
<proteinExistence type="predicted"/>
<feature type="region of interest" description="Disordered" evidence="1">
    <location>
        <begin position="283"/>
        <end position="437"/>
    </location>
</feature>
<evidence type="ECO:0000256" key="1">
    <source>
        <dbReference type="SAM" id="MobiDB-lite"/>
    </source>
</evidence>
<dbReference type="PANTHER" id="PTHR35041:SF6">
    <property type="entry name" value="FORMYLMETHIONINE DEFORMYLASE-LIKE PROTEIN-RELATED"/>
    <property type="match status" value="1"/>
</dbReference>
<accession>A0A3N4LXM4</accession>
<feature type="transmembrane region" description="Helical" evidence="2">
    <location>
        <begin position="450"/>
        <end position="477"/>
    </location>
</feature>